<accession>D2W3F2</accession>
<dbReference type="GeneID" id="8862472"/>
<reference evidence="1 2" key="1">
    <citation type="journal article" date="2010" name="Cell">
        <title>The genome of Naegleria gruberi illuminates early eukaryotic versatility.</title>
        <authorList>
            <person name="Fritz-Laylin L.K."/>
            <person name="Prochnik S.E."/>
            <person name="Ginger M.L."/>
            <person name="Dacks J.B."/>
            <person name="Carpenter M.L."/>
            <person name="Field M.C."/>
            <person name="Kuo A."/>
            <person name="Paredez A."/>
            <person name="Chapman J."/>
            <person name="Pham J."/>
            <person name="Shu S."/>
            <person name="Neupane R."/>
            <person name="Cipriano M."/>
            <person name="Mancuso J."/>
            <person name="Tu H."/>
            <person name="Salamov A."/>
            <person name="Lindquist E."/>
            <person name="Shapiro H."/>
            <person name="Lucas S."/>
            <person name="Grigoriev I.V."/>
            <person name="Cande W.Z."/>
            <person name="Fulton C."/>
            <person name="Rokhsar D.S."/>
            <person name="Dawson S.C."/>
        </authorList>
    </citation>
    <scope>NUCLEOTIDE SEQUENCE [LARGE SCALE GENOMIC DNA]</scope>
    <source>
        <strain evidence="1 2">NEG-M</strain>
    </source>
</reference>
<dbReference type="OrthoDB" id="69177at2759"/>
<organism evidence="2">
    <name type="scientific">Naegleria gruberi</name>
    <name type="common">Amoeba</name>
    <dbReference type="NCBI Taxonomy" id="5762"/>
    <lineage>
        <taxon>Eukaryota</taxon>
        <taxon>Discoba</taxon>
        <taxon>Heterolobosea</taxon>
        <taxon>Tetramitia</taxon>
        <taxon>Eutetramitia</taxon>
        <taxon>Vahlkampfiidae</taxon>
        <taxon>Naegleria</taxon>
    </lineage>
</organism>
<keyword evidence="2" id="KW-1185">Reference proteome</keyword>
<dbReference type="VEuPathDB" id="AmoebaDB:NAEGRDRAFT_75923"/>
<dbReference type="KEGG" id="ngr:NAEGRDRAFT_75923"/>
<protein>
    <submittedName>
        <fullName evidence="1">Predicted protein</fullName>
    </submittedName>
</protein>
<gene>
    <name evidence="1" type="ORF">NAEGRDRAFT_75923</name>
</gene>
<proteinExistence type="predicted"/>
<sequence length="424" mass="48882">MATLKLGEGLIFLPRCLSSEGCKQIIAENSKKIKSFYNIEIFNDQQLSDKIFEKCKNSIRQLIGINDSDEDDSKFLPVGIDSLWAVIKDNISWSFSCSKRCTHENLSNESKGQMRIFIQLSKSSDSDSVCMESRYGTVDVGKIKRGDAFITFEPNQYSIINKQTMKDNIFLIGYVIFEKNQQYENKLAAKYCNAQSNLMSYESSSEKSIILNISGKEFEIPIIQIRKFPHSILNILIDSPMAEDVILNEKLQRVFPFPNQNVVIFERFILPIILEYSYLDIPIGLKHSLQLEISNEFKFWGFLSPYESESLSKDNQFSNKRFPFKSTELSLISNALYSQLENEKKIIEAKISVMNAFGNIQKKILHDFTHPHNKPFESLSQKEKVETIGKVSVNLMHKFECVPLAKLYDNNYFLIGSDRFLYHT</sequence>
<dbReference type="Proteomes" id="UP000006671">
    <property type="component" value="Unassembled WGS sequence"/>
</dbReference>
<dbReference type="AlphaFoldDB" id="D2W3F2"/>
<evidence type="ECO:0000313" key="2">
    <source>
        <dbReference type="Proteomes" id="UP000006671"/>
    </source>
</evidence>
<dbReference type="RefSeq" id="XP_002669154.1">
    <property type="nucleotide sequence ID" value="XM_002669108.1"/>
</dbReference>
<evidence type="ECO:0000313" key="1">
    <source>
        <dbReference type="EMBL" id="EFC36410.1"/>
    </source>
</evidence>
<dbReference type="InParanoid" id="D2W3F2"/>
<name>D2W3F2_NAEGR</name>
<dbReference type="EMBL" id="GG738931">
    <property type="protein sequence ID" value="EFC36410.1"/>
    <property type="molecule type" value="Genomic_DNA"/>
</dbReference>